<evidence type="ECO:0000313" key="3">
    <source>
        <dbReference type="Proteomes" id="UP000439903"/>
    </source>
</evidence>
<dbReference type="OrthoDB" id="10464041at2759"/>
<feature type="compositionally biased region" description="Polar residues" evidence="1">
    <location>
        <begin position="65"/>
        <end position="81"/>
    </location>
</feature>
<feature type="compositionally biased region" description="Basic residues" evidence="1">
    <location>
        <begin position="11"/>
        <end position="20"/>
    </location>
</feature>
<dbReference type="AlphaFoldDB" id="A0A8H4ALK9"/>
<evidence type="ECO:0000313" key="2">
    <source>
        <dbReference type="EMBL" id="KAF0511008.1"/>
    </source>
</evidence>
<dbReference type="Proteomes" id="UP000439903">
    <property type="component" value="Unassembled WGS sequence"/>
</dbReference>
<gene>
    <name evidence="2" type="ORF">F8M41_018354</name>
</gene>
<feature type="region of interest" description="Disordered" evidence="1">
    <location>
        <begin position="1"/>
        <end position="81"/>
    </location>
</feature>
<evidence type="ECO:0000256" key="1">
    <source>
        <dbReference type="SAM" id="MobiDB-lite"/>
    </source>
</evidence>
<keyword evidence="3" id="KW-1185">Reference proteome</keyword>
<organism evidence="2 3">
    <name type="scientific">Gigaspora margarita</name>
    <dbReference type="NCBI Taxonomy" id="4874"/>
    <lineage>
        <taxon>Eukaryota</taxon>
        <taxon>Fungi</taxon>
        <taxon>Fungi incertae sedis</taxon>
        <taxon>Mucoromycota</taxon>
        <taxon>Glomeromycotina</taxon>
        <taxon>Glomeromycetes</taxon>
        <taxon>Diversisporales</taxon>
        <taxon>Gigasporaceae</taxon>
        <taxon>Gigaspora</taxon>
    </lineage>
</organism>
<sequence>MPPKVSSFRKPVTRKTRNITKKSTQIEPDVSKHLQISKRLQKSNQVKDQRLSNQNRHLVEDESSLPLQMSRRSINSSAQSIEPRINSFSKQSDWCLSNQNHYDLDKVESSKDEIFSSFGQNYNLNPLKELSYSNIQSYMQNVNSYLD</sequence>
<reference evidence="2 3" key="1">
    <citation type="journal article" date="2019" name="Environ. Microbiol.">
        <title>At the nexus of three kingdoms: the genome of the mycorrhizal fungus Gigaspora margarita provides insights into plant, endobacterial and fungal interactions.</title>
        <authorList>
            <person name="Venice F."/>
            <person name="Ghignone S."/>
            <person name="Salvioli di Fossalunga A."/>
            <person name="Amselem J."/>
            <person name="Novero M."/>
            <person name="Xianan X."/>
            <person name="Sedzielewska Toro K."/>
            <person name="Morin E."/>
            <person name="Lipzen A."/>
            <person name="Grigoriev I.V."/>
            <person name="Henrissat B."/>
            <person name="Martin F.M."/>
            <person name="Bonfante P."/>
        </authorList>
    </citation>
    <scope>NUCLEOTIDE SEQUENCE [LARGE SCALE GENOMIC DNA]</scope>
    <source>
        <strain evidence="2 3">BEG34</strain>
    </source>
</reference>
<proteinExistence type="predicted"/>
<name>A0A8H4ALK9_GIGMA</name>
<dbReference type="EMBL" id="WTPW01000443">
    <property type="protein sequence ID" value="KAF0511008.1"/>
    <property type="molecule type" value="Genomic_DNA"/>
</dbReference>
<protein>
    <submittedName>
        <fullName evidence="2">Uncharacterized protein</fullName>
    </submittedName>
</protein>
<accession>A0A8H4ALK9</accession>
<comment type="caution">
    <text evidence="2">The sequence shown here is derived from an EMBL/GenBank/DDBJ whole genome shotgun (WGS) entry which is preliminary data.</text>
</comment>